<sequence>MATNMREGLLPSTLGPIVNSSAVCVVCHIAPLITIIHSTARCILKLFSTKCSREYSTTDWPLTSTIQPSDAMALLASVLTISRYPRSHPNAYGNTPKVVTRRLQK</sequence>
<dbReference type="EMBL" id="DS231721">
    <property type="protein sequence ID" value="KNB17442.1"/>
    <property type="molecule type" value="Genomic_DNA"/>
</dbReference>
<reference evidence="1" key="1">
    <citation type="submission" date="2007-04" db="EMBL/GenBank/DDBJ databases">
        <authorList>
            <consortium name="The Broad Institute Genome Sequencing Platform"/>
            <person name="Birren B."/>
            <person name="Lander E."/>
            <person name="Galagan J."/>
            <person name="Nusbaum C."/>
            <person name="Devon K."/>
            <person name="Ma L.-J."/>
            <person name="Jaffe D."/>
            <person name="Butler J."/>
            <person name="Alvarez P."/>
            <person name="Gnerre S."/>
            <person name="Grabherr M."/>
            <person name="Kleber M."/>
            <person name="Mauceli E."/>
            <person name="Brockman W."/>
            <person name="MacCallum I.A."/>
            <person name="Young S."/>
            <person name="LaButti K."/>
            <person name="DeCaprio D."/>
            <person name="Crawford M."/>
            <person name="Koehrsen M."/>
            <person name="Engels R."/>
            <person name="Montgomery P."/>
            <person name="Pearson M."/>
            <person name="Howarth C."/>
            <person name="Larson L."/>
            <person name="White J."/>
            <person name="O'Leary S."/>
            <person name="Kodira C."/>
            <person name="Zeng Q."/>
            <person name="Yandava C."/>
            <person name="Alvarado L."/>
            <person name="Kistler C."/>
            <person name="Shim W.-B."/>
            <person name="Kang S."/>
            <person name="Woloshuk C."/>
        </authorList>
    </citation>
    <scope>NUCLEOTIDE SEQUENCE</scope>
    <source>
        <strain evidence="1">4287</strain>
    </source>
</reference>
<dbReference type="VEuPathDB" id="FungiDB:FOXG_21926"/>
<evidence type="ECO:0000313" key="2">
    <source>
        <dbReference type="Proteomes" id="UP000009097"/>
    </source>
</evidence>
<accession>A0A0J9W3C0</accession>
<dbReference type="Proteomes" id="UP000009097">
    <property type="component" value="Unassembled WGS sequence"/>
</dbReference>
<dbReference type="RefSeq" id="XP_018255487.1">
    <property type="nucleotide sequence ID" value="XM_018402303.1"/>
</dbReference>
<dbReference type="RefSeq" id="XP_018255488.1">
    <property type="nucleotide sequence ID" value="XM_018402304.1"/>
</dbReference>
<reference evidence="1" key="2">
    <citation type="journal article" date="2010" name="Nature">
        <title>Comparative genomics reveals mobile pathogenicity chromosomes in Fusarium.</title>
        <authorList>
            <person name="Ma L.J."/>
            <person name="van der Does H.C."/>
            <person name="Borkovich K.A."/>
            <person name="Coleman J.J."/>
            <person name="Daboussi M.J."/>
            <person name="Di Pietro A."/>
            <person name="Dufresne M."/>
            <person name="Freitag M."/>
            <person name="Grabherr M."/>
            <person name="Henrissat B."/>
            <person name="Houterman P.M."/>
            <person name="Kang S."/>
            <person name="Shim W.B."/>
            <person name="Woloshuk C."/>
            <person name="Xie X."/>
            <person name="Xu J.R."/>
            <person name="Antoniw J."/>
            <person name="Baker S.E."/>
            <person name="Bluhm B.H."/>
            <person name="Breakspear A."/>
            <person name="Brown D.W."/>
            <person name="Butchko R.A."/>
            <person name="Chapman S."/>
            <person name="Coulson R."/>
            <person name="Coutinho P.M."/>
            <person name="Danchin E.G."/>
            <person name="Diener A."/>
            <person name="Gale L.R."/>
            <person name="Gardiner D.M."/>
            <person name="Goff S."/>
            <person name="Hammond-Kosack K.E."/>
            <person name="Hilburn K."/>
            <person name="Hua-Van A."/>
            <person name="Jonkers W."/>
            <person name="Kazan K."/>
            <person name="Kodira C.D."/>
            <person name="Koehrsen M."/>
            <person name="Kumar L."/>
            <person name="Lee Y.H."/>
            <person name="Li L."/>
            <person name="Manners J.M."/>
            <person name="Miranda-Saavedra D."/>
            <person name="Mukherjee M."/>
            <person name="Park G."/>
            <person name="Park J."/>
            <person name="Park S.Y."/>
            <person name="Proctor R.H."/>
            <person name="Regev A."/>
            <person name="Ruiz-Roldan M.C."/>
            <person name="Sain D."/>
            <person name="Sakthikumar S."/>
            <person name="Sykes S."/>
            <person name="Schwartz D.C."/>
            <person name="Turgeon B.G."/>
            <person name="Wapinski I."/>
            <person name="Yoder O."/>
            <person name="Young S."/>
            <person name="Zeng Q."/>
            <person name="Zhou S."/>
            <person name="Galagan J."/>
            <person name="Cuomo C.A."/>
            <person name="Kistler H.C."/>
            <person name="Rep M."/>
        </authorList>
    </citation>
    <scope>NUCLEOTIDE SEQUENCE [LARGE SCALE GENOMIC DNA]</scope>
    <source>
        <strain evidence="1">4287</strain>
    </source>
</reference>
<proteinExistence type="predicted"/>
<organism evidence="1 2">
    <name type="scientific">Fusarium oxysporum f. sp. lycopersici (strain 4287 / CBS 123668 / FGSC 9935 / NRRL 34936)</name>
    <name type="common">Fusarium vascular wilt of tomato</name>
    <dbReference type="NCBI Taxonomy" id="426428"/>
    <lineage>
        <taxon>Eukaryota</taxon>
        <taxon>Fungi</taxon>
        <taxon>Dikarya</taxon>
        <taxon>Ascomycota</taxon>
        <taxon>Pezizomycotina</taxon>
        <taxon>Sordariomycetes</taxon>
        <taxon>Hypocreomycetidae</taxon>
        <taxon>Hypocreales</taxon>
        <taxon>Nectriaceae</taxon>
        <taxon>Fusarium</taxon>
        <taxon>Fusarium oxysporum species complex</taxon>
    </lineage>
</organism>
<dbReference type="GeneID" id="28962632"/>
<gene>
    <name evidence="1" type="ORF">FOXG_21926</name>
</gene>
<name>A0A0J9W3C0_FUSO4</name>
<evidence type="ECO:0000313" key="1">
    <source>
        <dbReference type="EMBL" id="KNB17443.1"/>
    </source>
</evidence>
<dbReference type="EMBL" id="DS231721">
    <property type="protein sequence ID" value="KNB17444.1"/>
    <property type="molecule type" value="Genomic_DNA"/>
</dbReference>
<dbReference type="KEGG" id="fox:FOXG_21926"/>
<dbReference type="RefSeq" id="XP_018255489.1">
    <property type="nucleotide sequence ID" value="XM_018402305.1"/>
</dbReference>
<dbReference type="AlphaFoldDB" id="A0A0J9W3C0"/>
<protein>
    <submittedName>
        <fullName evidence="1">Uncharacterized protein</fullName>
    </submittedName>
</protein>
<dbReference type="EMBL" id="DS231721">
    <property type="protein sequence ID" value="KNB17443.1"/>
    <property type="molecule type" value="Genomic_DNA"/>
</dbReference>